<feature type="compositionally biased region" description="Low complexity" evidence="1">
    <location>
        <begin position="1"/>
        <end position="14"/>
    </location>
</feature>
<evidence type="ECO:0000313" key="3">
    <source>
        <dbReference type="Proteomes" id="UP001165121"/>
    </source>
</evidence>
<dbReference type="OrthoDB" id="135126at2759"/>
<evidence type="ECO:0000256" key="1">
    <source>
        <dbReference type="SAM" id="MobiDB-lite"/>
    </source>
</evidence>
<feature type="compositionally biased region" description="Acidic residues" evidence="1">
    <location>
        <begin position="75"/>
        <end position="84"/>
    </location>
</feature>
<dbReference type="EMBL" id="BSXT01000581">
    <property type="protein sequence ID" value="GMF30464.1"/>
    <property type="molecule type" value="Genomic_DNA"/>
</dbReference>
<gene>
    <name evidence="2" type="ORF">Pfra01_000675900</name>
</gene>
<dbReference type="AlphaFoldDB" id="A0A9W6UE14"/>
<organism evidence="2 3">
    <name type="scientific">Phytophthora fragariaefolia</name>
    <dbReference type="NCBI Taxonomy" id="1490495"/>
    <lineage>
        <taxon>Eukaryota</taxon>
        <taxon>Sar</taxon>
        <taxon>Stramenopiles</taxon>
        <taxon>Oomycota</taxon>
        <taxon>Peronosporomycetes</taxon>
        <taxon>Peronosporales</taxon>
        <taxon>Peronosporaceae</taxon>
        <taxon>Phytophthora</taxon>
    </lineage>
</organism>
<feature type="compositionally biased region" description="Polar residues" evidence="1">
    <location>
        <begin position="15"/>
        <end position="39"/>
    </location>
</feature>
<protein>
    <submittedName>
        <fullName evidence="2">Unnamed protein product</fullName>
    </submittedName>
</protein>
<name>A0A9W6UE14_9STRA</name>
<proteinExistence type="predicted"/>
<sequence length="217" mass="23470">MSSRTTRAARRAASPTESVTPRASASNTTAPTRRPSTQQARKKQRAVRTRWPLGDGNNEEDTVLVSSNVAITAAGDDESSEKEEDNNRTHHSNNEGIGPQPPGGLLAGASTSNQESHDGAETQAIDELEDMSWWDALTPGQPRSMIRRFMATPSPAVPATTAAPQRILVPMVEQPMRSKCKKLLISDFHGKADESVEAWLASVLNEAESQARLGEDE</sequence>
<comment type="caution">
    <text evidence="2">The sequence shown here is derived from an EMBL/GenBank/DDBJ whole genome shotgun (WGS) entry which is preliminary data.</text>
</comment>
<dbReference type="Proteomes" id="UP001165121">
    <property type="component" value="Unassembled WGS sequence"/>
</dbReference>
<reference evidence="2" key="1">
    <citation type="submission" date="2023-04" db="EMBL/GenBank/DDBJ databases">
        <title>Phytophthora fragariaefolia NBRC 109709.</title>
        <authorList>
            <person name="Ichikawa N."/>
            <person name="Sato H."/>
            <person name="Tonouchi N."/>
        </authorList>
    </citation>
    <scope>NUCLEOTIDE SEQUENCE</scope>
    <source>
        <strain evidence="2">NBRC 109709</strain>
    </source>
</reference>
<evidence type="ECO:0000313" key="2">
    <source>
        <dbReference type="EMBL" id="GMF30464.1"/>
    </source>
</evidence>
<feature type="region of interest" description="Disordered" evidence="1">
    <location>
        <begin position="1"/>
        <end position="121"/>
    </location>
</feature>
<keyword evidence="3" id="KW-1185">Reference proteome</keyword>
<accession>A0A9W6UE14</accession>